<dbReference type="EMBL" id="PYGE01000003">
    <property type="protein sequence ID" value="PSL05995.1"/>
    <property type="molecule type" value="Genomic_DNA"/>
</dbReference>
<evidence type="ECO:0000256" key="1">
    <source>
        <dbReference type="SAM" id="MobiDB-lite"/>
    </source>
</evidence>
<feature type="chain" id="PRO_5015151804" description="ABC transporter" evidence="2">
    <location>
        <begin position="34"/>
        <end position="421"/>
    </location>
</feature>
<feature type="region of interest" description="Disordered" evidence="1">
    <location>
        <begin position="31"/>
        <end position="67"/>
    </location>
</feature>
<organism evidence="3 4">
    <name type="scientific">Haloactinopolyspora alba</name>
    <dbReference type="NCBI Taxonomy" id="648780"/>
    <lineage>
        <taxon>Bacteria</taxon>
        <taxon>Bacillati</taxon>
        <taxon>Actinomycetota</taxon>
        <taxon>Actinomycetes</taxon>
        <taxon>Jiangellales</taxon>
        <taxon>Jiangellaceae</taxon>
        <taxon>Haloactinopolyspora</taxon>
    </lineage>
</organism>
<evidence type="ECO:0000256" key="2">
    <source>
        <dbReference type="SAM" id="SignalP"/>
    </source>
</evidence>
<protein>
    <recommendedName>
        <fullName evidence="5">ABC transporter</fullName>
    </recommendedName>
</protein>
<gene>
    <name evidence="3" type="ORF">CLV30_103149</name>
</gene>
<dbReference type="Proteomes" id="UP000243528">
    <property type="component" value="Unassembled WGS sequence"/>
</dbReference>
<feature type="compositionally biased region" description="Basic and acidic residues" evidence="1">
    <location>
        <begin position="57"/>
        <end position="66"/>
    </location>
</feature>
<evidence type="ECO:0000313" key="4">
    <source>
        <dbReference type="Proteomes" id="UP000243528"/>
    </source>
</evidence>
<keyword evidence="4" id="KW-1185">Reference proteome</keyword>
<name>A0A2P8E956_9ACTN</name>
<evidence type="ECO:0008006" key="5">
    <source>
        <dbReference type="Google" id="ProtNLM"/>
    </source>
</evidence>
<dbReference type="AlphaFoldDB" id="A0A2P8E956"/>
<dbReference type="PROSITE" id="PS51257">
    <property type="entry name" value="PROKAR_LIPOPROTEIN"/>
    <property type="match status" value="1"/>
</dbReference>
<sequence length="421" mass="42070">MTRPQLPTRPRNRLTAALTAALALTVAACGTGADGSGSDAGSGSRTAAGEQDGPPDSSRREVDAPRPRLVVAHQNGAAVIDPADGRRLAAFDTTSAPRLTTLGDGRHVALVQADAGRTDFLDAGAWSSAHGDHFHHYVADPALRTSAVDGPRPVHVVSNAGRTAVFHDGSGTAQVFGNDGLLIDSLDASTVDSGGAHHGVVVPLDDGALVSVPGPAELPNGMALVDAGGDVQARFEDCPGLHGETVVDDTAVFGCENGLMLVTGDTSSTIANPDGSGERVGGFAAGSADPLIGDYADDSFAVVDVDAGTFEVVDAGATYGPYAAGPHGRIVALGTDGSLRIIDPAGGSAVATIPVLDPFELPEGHGGLAPSLAVAGHTAYVADPATSTIVPVDLQARSAGEPIALEATPTDLVAVGTAPTH</sequence>
<dbReference type="InterPro" id="IPR015943">
    <property type="entry name" value="WD40/YVTN_repeat-like_dom_sf"/>
</dbReference>
<dbReference type="SUPFAM" id="SSF63829">
    <property type="entry name" value="Calcium-dependent phosphotriesterase"/>
    <property type="match status" value="1"/>
</dbReference>
<evidence type="ECO:0000313" key="3">
    <source>
        <dbReference type="EMBL" id="PSL05995.1"/>
    </source>
</evidence>
<comment type="caution">
    <text evidence="3">The sequence shown here is derived from an EMBL/GenBank/DDBJ whole genome shotgun (WGS) entry which is preliminary data.</text>
</comment>
<proteinExistence type="predicted"/>
<dbReference type="OrthoDB" id="60524at2"/>
<accession>A0A2P8E956</accession>
<keyword evidence="2" id="KW-0732">Signal</keyword>
<dbReference type="Gene3D" id="2.130.10.10">
    <property type="entry name" value="YVTN repeat-like/Quinoprotein amine dehydrogenase"/>
    <property type="match status" value="1"/>
</dbReference>
<reference evidence="3 4" key="1">
    <citation type="submission" date="2018-03" db="EMBL/GenBank/DDBJ databases">
        <title>Genomic Encyclopedia of Archaeal and Bacterial Type Strains, Phase II (KMG-II): from individual species to whole genera.</title>
        <authorList>
            <person name="Goeker M."/>
        </authorList>
    </citation>
    <scope>NUCLEOTIDE SEQUENCE [LARGE SCALE GENOMIC DNA]</scope>
    <source>
        <strain evidence="3 4">DSM 45211</strain>
    </source>
</reference>
<feature type="signal peptide" evidence="2">
    <location>
        <begin position="1"/>
        <end position="33"/>
    </location>
</feature>
<dbReference type="RefSeq" id="WP_106536223.1">
    <property type="nucleotide sequence ID" value="NZ_ML142901.1"/>
</dbReference>